<evidence type="ECO:0000256" key="5">
    <source>
        <dbReference type="ARBA" id="ARBA00013376"/>
    </source>
</evidence>
<keyword evidence="10 14" id="KW-0486">Methionine biosynthesis</keyword>
<reference evidence="18 19" key="1">
    <citation type="submission" date="2009-01" db="EMBL/GenBank/DDBJ databases">
        <authorList>
            <person name="Fulton L."/>
            <person name="Clifton S."/>
            <person name="Fulton B."/>
            <person name="Xu J."/>
            <person name="Minx P."/>
            <person name="Pepin K.H."/>
            <person name="Johnson M."/>
            <person name="Bhonagiri V."/>
            <person name="Nash W.E."/>
            <person name="Mardis E.R."/>
            <person name="Wilson R.K."/>
        </authorList>
    </citation>
    <scope>NUCLEOTIDE SEQUENCE [LARGE SCALE GENOMIC DNA]</scope>
    <source>
        <strain evidence="18 19">DSM 5476</strain>
    </source>
</reference>
<evidence type="ECO:0000313" key="19">
    <source>
        <dbReference type="Proteomes" id="UP000003340"/>
    </source>
</evidence>
<keyword evidence="13 14" id="KW-0521">NADP</keyword>
<organism evidence="18 19">
    <name type="scientific">[Clostridium] methylpentosum DSM 5476</name>
    <dbReference type="NCBI Taxonomy" id="537013"/>
    <lineage>
        <taxon>Bacteria</taxon>
        <taxon>Bacillati</taxon>
        <taxon>Bacillota</taxon>
        <taxon>Clostridia</taxon>
        <taxon>Eubacteriales</taxon>
        <taxon>Oscillospiraceae</taxon>
        <taxon>Oscillospiraceae incertae sedis</taxon>
    </lineage>
</organism>
<evidence type="ECO:0000256" key="11">
    <source>
        <dbReference type="ARBA" id="ARBA00048841"/>
    </source>
</evidence>
<evidence type="ECO:0000256" key="15">
    <source>
        <dbReference type="RuleBase" id="RU004171"/>
    </source>
</evidence>
<comment type="similarity">
    <text evidence="3 15">Belongs to the homoserine dehydrogenase family.</text>
</comment>
<evidence type="ECO:0000256" key="12">
    <source>
        <dbReference type="PIRSR" id="PIRSR000098-1"/>
    </source>
</evidence>
<keyword evidence="19" id="KW-1185">Reference proteome</keyword>
<dbReference type="Proteomes" id="UP000003340">
    <property type="component" value="Unassembled WGS sequence"/>
</dbReference>
<dbReference type="PIRSF" id="PIRSF000098">
    <property type="entry name" value="Homoser_dehydrog"/>
    <property type="match status" value="1"/>
</dbReference>
<evidence type="ECO:0000256" key="2">
    <source>
        <dbReference type="ARBA" id="ARBA00005062"/>
    </source>
</evidence>
<dbReference type="GO" id="GO:0009088">
    <property type="term" value="P:threonine biosynthetic process"/>
    <property type="evidence" value="ECO:0007669"/>
    <property type="project" value="UniProtKB-UniPathway"/>
</dbReference>
<dbReference type="NCBIfam" id="NF004976">
    <property type="entry name" value="PRK06349.1"/>
    <property type="match status" value="1"/>
</dbReference>
<dbReference type="EMBL" id="ACEC01000078">
    <property type="protein sequence ID" value="EEG29995.1"/>
    <property type="molecule type" value="Genomic_DNA"/>
</dbReference>
<comment type="caution">
    <text evidence="18">The sequence shown here is derived from an EMBL/GenBank/DDBJ whole genome shotgun (WGS) entry which is preliminary data.</text>
</comment>
<feature type="active site" description="Proton donor" evidence="12">
    <location>
        <position position="200"/>
    </location>
</feature>
<evidence type="ECO:0000256" key="7">
    <source>
        <dbReference type="ARBA" id="ARBA00022697"/>
    </source>
</evidence>
<feature type="binding site" evidence="13">
    <location>
        <position position="100"/>
    </location>
    <ligand>
        <name>NADPH</name>
        <dbReference type="ChEBI" id="CHEBI:57783"/>
    </ligand>
</feature>
<accession>C0EEV2</accession>
<feature type="binding site" evidence="13">
    <location>
        <begin position="7"/>
        <end position="14"/>
    </location>
    <ligand>
        <name>NADP(+)</name>
        <dbReference type="ChEBI" id="CHEBI:58349"/>
    </ligand>
</feature>
<name>C0EEV2_9FIRM</name>
<evidence type="ECO:0000256" key="4">
    <source>
        <dbReference type="ARBA" id="ARBA00013213"/>
    </source>
</evidence>
<dbReference type="InterPro" id="IPR001342">
    <property type="entry name" value="HDH_cat"/>
</dbReference>
<dbReference type="HOGENOM" id="CLU_009116_1_1_9"/>
<dbReference type="PANTHER" id="PTHR43331">
    <property type="entry name" value="HOMOSERINE DEHYDROGENASE"/>
    <property type="match status" value="1"/>
</dbReference>
<evidence type="ECO:0000256" key="10">
    <source>
        <dbReference type="ARBA" id="ARBA00023167"/>
    </source>
</evidence>
<evidence type="ECO:0000256" key="9">
    <source>
        <dbReference type="ARBA" id="ARBA00023053"/>
    </source>
</evidence>
<dbReference type="InterPro" id="IPR019811">
    <property type="entry name" value="HDH_CS"/>
</dbReference>
<evidence type="ECO:0000256" key="13">
    <source>
        <dbReference type="PIRSR" id="PIRSR000098-2"/>
    </source>
</evidence>
<proteinExistence type="inferred from homology"/>
<sequence>MAKIAVMGHGVVGSGVVEVINTNRSHIAKRAGEEIEVKRVLDLREFPGLPYTDLFTKDFQDICNDEEISVVCETMGGLHPAYEFTKSLLESGKSVITSNKELVAQKGAELLKIAKEYNVNYLFEASVGGGIPIIRPLHRCLAGNDIEEIVGILNGTTNFILTKMIDDEMPFEEALALAQKLGYAEKDPTADIEGGDACRKICILAALAYGTHVYPENVHTTGITKLTLADVDYARSWGGVIKLIGRAKPVENGDVSMMVCPMFVPNESVLSSVHDVFNGVLVKGNAVDKVAFIGRGAGKLPTASAVVGDVVAAVKEKGTSISQTWKPADRNVVTDYKQGSNKFYVRVVADDPTTAKQLIESCFTEVCYLTRENQPENELAFTTGMMVECEARKAAEQIAKQGIKVLAKIRILDLI</sequence>
<keyword evidence="9" id="KW-0915">Sodium</keyword>
<reference evidence="18 19" key="2">
    <citation type="submission" date="2009-02" db="EMBL/GenBank/DDBJ databases">
        <title>Draft genome sequence of Clostridium methylpentosum (DSM 5476).</title>
        <authorList>
            <person name="Sudarsanam P."/>
            <person name="Ley R."/>
            <person name="Guruge J."/>
            <person name="Turnbaugh P.J."/>
            <person name="Mahowald M."/>
            <person name="Liep D."/>
            <person name="Gordon J."/>
        </authorList>
    </citation>
    <scope>NUCLEOTIDE SEQUENCE [LARGE SCALE GENOMIC DNA]</scope>
    <source>
        <strain evidence="18 19">DSM 5476</strain>
    </source>
</reference>
<dbReference type="InterPro" id="IPR036291">
    <property type="entry name" value="NAD(P)-bd_dom_sf"/>
</dbReference>
<evidence type="ECO:0000256" key="3">
    <source>
        <dbReference type="ARBA" id="ARBA00006753"/>
    </source>
</evidence>
<evidence type="ECO:0000256" key="6">
    <source>
        <dbReference type="ARBA" id="ARBA00022605"/>
    </source>
</evidence>
<dbReference type="Gene3D" id="3.30.70.260">
    <property type="match status" value="1"/>
</dbReference>
<dbReference type="InterPro" id="IPR005106">
    <property type="entry name" value="Asp/hSer_DH_NAD-bd"/>
</dbReference>
<dbReference type="GO" id="GO:0004412">
    <property type="term" value="F:homoserine dehydrogenase activity"/>
    <property type="evidence" value="ECO:0007669"/>
    <property type="project" value="UniProtKB-EC"/>
</dbReference>
<dbReference type="PROSITE" id="PS01042">
    <property type="entry name" value="HOMOSER_DHGENASE"/>
    <property type="match status" value="1"/>
</dbReference>
<gene>
    <name evidence="18" type="ORF">CLOSTMETH_02391</name>
</gene>
<dbReference type="GO" id="GO:0050661">
    <property type="term" value="F:NADP binding"/>
    <property type="evidence" value="ECO:0007669"/>
    <property type="project" value="InterPro"/>
</dbReference>
<dbReference type="UniPathway" id="UPA00051">
    <property type="reaction ID" value="UER00465"/>
</dbReference>
<dbReference type="PANTHER" id="PTHR43331:SF1">
    <property type="entry name" value="HOMOSERINE DEHYDROGENASE"/>
    <property type="match status" value="1"/>
</dbReference>
<evidence type="ECO:0000256" key="14">
    <source>
        <dbReference type="RuleBase" id="RU000579"/>
    </source>
</evidence>
<protein>
    <recommendedName>
        <fullName evidence="5 14">Homoserine dehydrogenase</fullName>
        <ecNumber evidence="4 14">1.1.1.3</ecNumber>
    </recommendedName>
</protein>
<evidence type="ECO:0000313" key="18">
    <source>
        <dbReference type="EMBL" id="EEG29995.1"/>
    </source>
</evidence>
<dbReference type="Pfam" id="PF00742">
    <property type="entry name" value="Homoserine_dh"/>
    <property type="match status" value="1"/>
</dbReference>
<dbReference type="STRING" id="537013.CLOSTMETH_02391"/>
<dbReference type="UniPathway" id="UPA00050">
    <property type="reaction ID" value="UER00063"/>
</dbReference>
<dbReference type="Pfam" id="PF03447">
    <property type="entry name" value="NAD_binding_3"/>
    <property type="match status" value="1"/>
</dbReference>
<dbReference type="AlphaFoldDB" id="C0EEV2"/>
<feature type="binding site" evidence="13">
    <location>
        <position position="185"/>
    </location>
    <ligand>
        <name>L-homoserine</name>
        <dbReference type="ChEBI" id="CHEBI:57476"/>
    </ligand>
</feature>
<evidence type="ECO:0000259" key="16">
    <source>
        <dbReference type="Pfam" id="PF00742"/>
    </source>
</evidence>
<keyword evidence="6 14" id="KW-0028">Amino-acid biosynthesis</keyword>
<feature type="domain" description="Homoserine dehydrogenase catalytic" evidence="16">
    <location>
        <begin position="132"/>
        <end position="311"/>
    </location>
</feature>
<keyword evidence="8 14" id="KW-0560">Oxidoreductase</keyword>
<comment type="pathway">
    <text evidence="2 14">Amino-acid biosynthesis; L-methionine biosynthesis via de novo pathway; L-homoserine from L-aspartate: step 3/3.</text>
</comment>
<dbReference type="GO" id="GO:0009086">
    <property type="term" value="P:methionine biosynthetic process"/>
    <property type="evidence" value="ECO:0007669"/>
    <property type="project" value="UniProtKB-KW"/>
</dbReference>
<keyword evidence="7 14" id="KW-0791">Threonine biosynthesis</keyword>
<dbReference type="EC" id="1.1.1.3" evidence="4 14"/>
<dbReference type="FunFam" id="3.30.360.10:FF:000005">
    <property type="entry name" value="Homoserine dehydrogenase"/>
    <property type="match status" value="1"/>
</dbReference>
<dbReference type="Gene3D" id="3.40.50.720">
    <property type="entry name" value="NAD(P)-binding Rossmann-like Domain"/>
    <property type="match status" value="1"/>
</dbReference>
<comment type="catalytic activity">
    <reaction evidence="11">
        <text>L-homoserine + NADP(+) = L-aspartate 4-semialdehyde + NADPH + H(+)</text>
        <dbReference type="Rhea" id="RHEA:15761"/>
        <dbReference type="ChEBI" id="CHEBI:15378"/>
        <dbReference type="ChEBI" id="CHEBI:57476"/>
        <dbReference type="ChEBI" id="CHEBI:57783"/>
        <dbReference type="ChEBI" id="CHEBI:58349"/>
        <dbReference type="ChEBI" id="CHEBI:537519"/>
        <dbReference type="EC" id="1.1.1.3"/>
    </reaction>
    <physiologicalReaction direction="right-to-left" evidence="11">
        <dbReference type="Rhea" id="RHEA:15763"/>
    </physiologicalReaction>
</comment>
<dbReference type="Gene3D" id="3.30.360.10">
    <property type="entry name" value="Dihydrodipicolinate Reductase, domain 2"/>
    <property type="match status" value="1"/>
</dbReference>
<evidence type="ECO:0000256" key="1">
    <source>
        <dbReference type="ARBA" id="ARBA00005056"/>
    </source>
</evidence>
<dbReference type="InterPro" id="IPR016204">
    <property type="entry name" value="HDH"/>
</dbReference>
<comment type="pathway">
    <text evidence="1 14">Amino-acid biosynthesis; L-threonine biosynthesis; L-threonine from L-aspartate: step 3/5.</text>
</comment>
<dbReference type="SUPFAM" id="SSF51735">
    <property type="entry name" value="NAD(P)-binding Rossmann-fold domains"/>
    <property type="match status" value="1"/>
</dbReference>
<evidence type="ECO:0000256" key="8">
    <source>
        <dbReference type="ARBA" id="ARBA00023002"/>
    </source>
</evidence>
<dbReference type="SUPFAM" id="SSF55347">
    <property type="entry name" value="Glyceraldehyde-3-phosphate dehydrogenase-like, C-terminal domain"/>
    <property type="match status" value="1"/>
</dbReference>
<dbReference type="eggNOG" id="COG0460">
    <property type="taxonomic scope" value="Bacteria"/>
</dbReference>
<feature type="domain" description="Aspartate/homoserine dehydrogenase NAD-binding" evidence="17">
    <location>
        <begin position="8"/>
        <end position="124"/>
    </location>
</feature>
<evidence type="ECO:0000259" key="17">
    <source>
        <dbReference type="Pfam" id="PF03447"/>
    </source>
</evidence>